<organism evidence="9 10">
    <name type="scientific">Cephus cinctus</name>
    <name type="common">Wheat stem sawfly</name>
    <dbReference type="NCBI Taxonomy" id="211228"/>
    <lineage>
        <taxon>Eukaryota</taxon>
        <taxon>Metazoa</taxon>
        <taxon>Ecdysozoa</taxon>
        <taxon>Arthropoda</taxon>
        <taxon>Hexapoda</taxon>
        <taxon>Insecta</taxon>
        <taxon>Pterygota</taxon>
        <taxon>Neoptera</taxon>
        <taxon>Endopterygota</taxon>
        <taxon>Hymenoptera</taxon>
        <taxon>Cephoidea</taxon>
        <taxon>Cephidae</taxon>
        <taxon>Cephus</taxon>
    </lineage>
</organism>
<dbReference type="Gene3D" id="1.10.287.70">
    <property type="match status" value="1"/>
</dbReference>
<reference evidence="10" key="1">
    <citation type="submission" date="2025-08" db="UniProtKB">
        <authorList>
            <consortium name="RefSeq"/>
        </authorList>
    </citation>
    <scope>IDENTIFICATION</scope>
</reference>
<evidence type="ECO:0000313" key="10">
    <source>
        <dbReference type="RefSeq" id="XP_015586359.1"/>
    </source>
</evidence>
<keyword evidence="7" id="KW-0325">Glycoprotein</keyword>
<proteinExistence type="predicted"/>
<dbReference type="PANTHER" id="PTHR42643">
    <property type="entry name" value="IONOTROPIC RECEPTOR 20A-RELATED"/>
    <property type="match status" value="1"/>
</dbReference>
<evidence type="ECO:0000256" key="5">
    <source>
        <dbReference type="ARBA" id="ARBA00023136"/>
    </source>
</evidence>
<dbReference type="KEGG" id="ccin:107263547"/>
<keyword evidence="5 8" id="KW-0472">Membrane</keyword>
<name>A0AAJ7FDG6_CEPCN</name>
<comment type="subcellular location">
    <subcellularLocation>
        <location evidence="1">Cell membrane</location>
        <topology evidence="1">Multi-pass membrane protein</topology>
    </subcellularLocation>
</comment>
<keyword evidence="3 8" id="KW-0812">Transmembrane</keyword>
<dbReference type="PANTHER" id="PTHR42643:SF38">
    <property type="entry name" value="IONOTROPIC RECEPTOR 100A"/>
    <property type="match status" value="1"/>
</dbReference>
<accession>A0AAJ7FDG6</accession>
<keyword evidence="6" id="KW-0675">Receptor</keyword>
<dbReference type="InterPro" id="IPR052192">
    <property type="entry name" value="Insect_Ionotropic_Sensory_Rcpt"/>
</dbReference>
<keyword evidence="9" id="KW-1185">Reference proteome</keyword>
<evidence type="ECO:0000256" key="1">
    <source>
        <dbReference type="ARBA" id="ARBA00004651"/>
    </source>
</evidence>
<evidence type="ECO:0000256" key="2">
    <source>
        <dbReference type="ARBA" id="ARBA00022475"/>
    </source>
</evidence>
<dbReference type="AlphaFoldDB" id="A0AAJ7FDG6"/>
<dbReference type="SUPFAM" id="SSF53850">
    <property type="entry name" value="Periplasmic binding protein-like II"/>
    <property type="match status" value="1"/>
</dbReference>
<keyword evidence="4 8" id="KW-1133">Transmembrane helix</keyword>
<keyword evidence="2" id="KW-1003">Cell membrane</keyword>
<evidence type="ECO:0000256" key="3">
    <source>
        <dbReference type="ARBA" id="ARBA00022692"/>
    </source>
</evidence>
<evidence type="ECO:0000313" key="9">
    <source>
        <dbReference type="Proteomes" id="UP000694920"/>
    </source>
</evidence>
<gene>
    <name evidence="10" type="primary">LOC107263547</name>
</gene>
<dbReference type="GO" id="GO:0005886">
    <property type="term" value="C:plasma membrane"/>
    <property type="evidence" value="ECO:0007669"/>
    <property type="project" value="UniProtKB-SubCell"/>
</dbReference>
<evidence type="ECO:0000256" key="6">
    <source>
        <dbReference type="ARBA" id="ARBA00023170"/>
    </source>
</evidence>
<dbReference type="RefSeq" id="XP_015586359.1">
    <property type="nucleotide sequence ID" value="XM_015730873.1"/>
</dbReference>
<evidence type="ECO:0000256" key="7">
    <source>
        <dbReference type="ARBA" id="ARBA00023180"/>
    </source>
</evidence>
<protein>
    <submittedName>
        <fullName evidence="10">Uncharacterized protein LOC107263547</fullName>
    </submittedName>
</protein>
<feature type="transmembrane region" description="Helical" evidence="8">
    <location>
        <begin position="300"/>
        <end position="323"/>
    </location>
</feature>
<dbReference type="GeneID" id="107263547"/>
<sequence length="497" mass="58216">MILPKSNGTGDSTKLQNIAYYNFVMIIVKNIYEFLNQLDRLASLHLWNPRSKHLVLIQDVTNVTVLKLIFVECWKRKTLNIAVIVQGHDKVYTYNPYLENYLETVSPSQTYYDKIKDMNGHEICTEYIPYIGEQVAQYVKETKSYKFYGKDYGYLESFFTAANARPHYKNLSNETISLYTYFPYRYNFWKVRRFEDVELWFTFFVTDSVFESRTEQIYPLQSNNVCIMAPKSGPKIPNVFNPYRPVIWMCIVLSMLACGIVNYAYNKYNKIPENGFFNAFGIFIGYNLPKRYLTYRERMVLFNWSMCSLLLMGAYQGSLYRFLTILDYYPEIDTLDELYRRNVSVYSYDSFVDILRKYIPKDVGVFSLGDNNYQLYMKENRQNAYASPYSIATYMCKAKIVSENGTPFYHLMKECPIPMFVTYFLPYGSPYLDALNRVTIACREAGLDLFWSEQANLYALLTGSTIMTTDHSKSRSFFASPISVVEQNGLSPRFVGR</sequence>
<dbReference type="Proteomes" id="UP000694920">
    <property type="component" value="Unplaced"/>
</dbReference>
<feature type="transmembrane region" description="Helical" evidence="8">
    <location>
        <begin position="246"/>
        <end position="265"/>
    </location>
</feature>
<evidence type="ECO:0000256" key="4">
    <source>
        <dbReference type="ARBA" id="ARBA00022989"/>
    </source>
</evidence>
<evidence type="ECO:0000256" key="8">
    <source>
        <dbReference type="SAM" id="Phobius"/>
    </source>
</evidence>